<reference evidence="14 15" key="1">
    <citation type="journal article" date="2021" name="Cell">
        <title>Tracing the genetic footprints of vertebrate landing in non-teleost ray-finned fishes.</title>
        <authorList>
            <person name="Bi X."/>
            <person name="Wang K."/>
            <person name="Yang L."/>
            <person name="Pan H."/>
            <person name="Jiang H."/>
            <person name="Wei Q."/>
            <person name="Fang M."/>
            <person name="Yu H."/>
            <person name="Zhu C."/>
            <person name="Cai Y."/>
            <person name="He Y."/>
            <person name="Gan X."/>
            <person name="Zeng H."/>
            <person name="Yu D."/>
            <person name="Zhu Y."/>
            <person name="Jiang H."/>
            <person name="Qiu Q."/>
            <person name="Yang H."/>
            <person name="Zhang Y.E."/>
            <person name="Wang W."/>
            <person name="Zhu M."/>
            <person name="He S."/>
            <person name="Zhang G."/>
        </authorList>
    </citation>
    <scope>NUCLEOTIDE SEQUENCE [LARGE SCALE GENOMIC DNA]</scope>
    <source>
        <strain evidence="14">Bchr_013</strain>
    </source>
</reference>
<feature type="region of interest" description="Disordered" evidence="12">
    <location>
        <begin position="992"/>
        <end position="1081"/>
    </location>
</feature>
<dbReference type="PANTHER" id="PTHR46462:SF1">
    <property type="entry name" value="HISTONE-LYSINE N-METHYLTRANSFERASE SETD5"/>
    <property type="match status" value="1"/>
</dbReference>
<keyword evidence="15" id="KW-1185">Reference proteome</keyword>
<sequence length="1247" mass="138787">MAGSSTQPGHPCNGRMEEGSYVWTLPRQNARWQLPWSVVVPRIPTGHPGTWSLAARPCWVPWVPPGGAVKEQEESYKDDQFTRTEAPKSTSGLKKSQVLHLTQFWQVTWMEGQKHFWVKNYIKDCWRPSKRARVLQGLDYLHSKCKIIHTDIKPENILLNVREQCLSPQGWSNVGGRQRECIQDSFPCDNPHFKHSMSGREEQIKVKIADFGSSCWVYKHFSDEIQTRQYRSLEVLIGAGYNTAADIWSTACMAFELVTGNPLFEPRVGKNISLEEDHLAHIIQLLGKIPVKVALSGRYSKEYFNQHGFRCAQNRKKFDACNFPLDQKAISSPMKCDPGEAAAIQRNKREGCKIMEQSEESAPESGPEEVNPVFFQQLRELDIPEEAAKQEESDEDLWFKMVFVVNMELSMGVGKVAAQVGHAAVGLYQALQEKNSWREMAWKWDQAGAKKVVLQGTNTAHLLELQALAMSLNLPTYLVQDAGRTEDPYPFPLPSPPSPFPVVLEVMSIVIPLGVTTPDTSYSDMAAGSDPESVEASPAVSEKNNYSSHNCGNAQNHGYRGLPYADHNYGAPPPPTPPASPPTQTIIPRVELNGLRSRYKDNSADSESSSEENASSWCHCSLTQDGFVIKCENWGESSATESGDEEVSPATVSYTATQHTPTSITLTVNRIKRNKPKKRKKSTEKARGAPKTKKIKNSTTEASILDENTEEGWENRIRFWTDQYEEAFSNQYSADIQNLLQLHRIANKDSVGKAAFMDTINKTELACNNTVIGSQMQVRHMIADGMIHLCIYAIAHITKDSEVTIGFDYEYSNCNYKVDCACHKGNQNCPVQKHNQSPFDLLPPPSAPPQIGAETRRRKAKRKEQELVNQGNISDENPNLQTERLNDSKDFQGSAISDSEEVSNYELKLEGNEGAESNDTGSLAQNKQSREDRKAEAIMHMFENLAKRKRRNFQSQDKSYSISGTATSPATQFAEDPKLENLESEDPNHLIGSEQATQSTGSGVSTRRSTQSMELPIVEKTPAKPTATKSSKPRPKSRISRHRSSCSQRARRQKQAFAQQASDYAQGVAEEGTQGPCGLESGNTEVGLSIGQPADAEGAAGPAHGNISNRYLVTEWLNDKIVDKPECPIDRPLRITTDPTVLATTLNMLPGLSHSPLICTTPKHYIRFGSPFTPERRRRIVSFDGSYGSFKKRWIKQAMEEDILAVKGERALLESQHQSSSGGNTSNPSPCNSGELCFSFNLAPVLD</sequence>
<feature type="region of interest" description="Disordered" evidence="12">
    <location>
        <begin position="835"/>
        <end position="886"/>
    </location>
</feature>
<dbReference type="InterPro" id="IPR046341">
    <property type="entry name" value="SET_dom_sf"/>
</dbReference>
<evidence type="ECO:0000256" key="3">
    <source>
        <dbReference type="ARBA" id="ARBA00022741"/>
    </source>
</evidence>
<keyword evidence="5" id="KW-0378">Hydrolase</keyword>
<evidence type="ECO:0000313" key="15">
    <source>
        <dbReference type="Proteomes" id="UP000886611"/>
    </source>
</evidence>
<dbReference type="SUPFAM" id="SSF102462">
    <property type="entry name" value="Peptidyl-tRNA hydrolase II"/>
    <property type="match status" value="1"/>
</dbReference>
<dbReference type="PROSITE" id="PS00108">
    <property type="entry name" value="PROTEIN_KINASE_ST"/>
    <property type="match status" value="1"/>
</dbReference>
<accession>A0A8X8C083</accession>
<evidence type="ECO:0000256" key="7">
    <source>
        <dbReference type="ARBA" id="ARBA00022853"/>
    </source>
</evidence>
<feature type="compositionally biased region" description="Polar residues" evidence="12">
    <location>
        <begin position="915"/>
        <end position="927"/>
    </location>
</feature>
<dbReference type="Gene3D" id="2.170.270.10">
    <property type="entry name" value="SET domain"/>
    <property type="match status" value="1"/>
</dbReference>
<evidence type="ECO:0000259" key="13">
    <source>
        <dbReference type="PROSITE" id="PS50011"/>
    </source>
</evidence>
<evidence type="ECO:0000256" key="4">
    <source>
        <dbReference type="ARBA" id="ARBA00022777"/>
    </source>
</evidence>
<keyword evidence="1" id="KW-0723">Serine/threonine-protein kinase</keyword>
<feature type="compositionally biased region" description="Basic residues" evidence="12">
    <location>
        <begin position="671"/>
        <end position="696"/>
    </location>
</feature>
<dbReference type="Gene3D" id="1.10.510.10">
    <property type="entry name" value="Transferase(Phosphotransferase) domain 1"/>
    <property type="match status" value="1"/>
</dbReference>
<dbReference type="InterPro" id="IPR008271">
    <property type="entry name" value="Ser/Thr_kinase_AS"/>
</dbReference>
<proteinExistence type="inferred from homology"/>
<dbReference type="SUPFAM" id="SSF56112">
    <property type="entry name" value="Protein kinase-like (PK-like)"/>
    <property type="match status" value="1"/>
</dbReference>
<evidence type="ECO:0000256" key="6">
    <source>
        <dbReference type="ARBA" id="ARBA00022840"/>
    </source>
</evidence>
<keyword evidence="6" id="KW-0067">ATP-binding</keyword>
<evidence type="ECO:0000256" key="10">
    <source>
        <dbReference type="ARBA" id="ARBA00048679"/>
    </source>
</evidence>
<dbReference type="GO" id="GO:0006325">
    <property type="term" value="P:chromatin organization"/>
    <property type="evidence" value="ECO:0007669"/>
    <property type="project" value="UniProtKB-KW"/>
</dbReference>
<dbReference type="Pfam" id="PF01981">
    <property type="entry name" value="PTH2"/>
    <property type="match status" value="1"/>
</dbReference>
<feature type="region of interest" description="Disordered" evidence="12">
    <location>
        <begin position="945"/>
        <end position="972"/>
    </location>
</feature>
<dbReference type="Gene3D" id="3.40.1490.10">
    <property type="entry name" value="Bit1"/>
    <property type="match status" value="1"/>
</dbReference>
<dbReference type="Pfam" id="PF00069">
    <property type="entry name" value="Pkinase"/>
    <property type="match status" value="1"/>
</dbReference>
<keyword evidence="4" id="KW-0418">Kinase</keyword>
<comment type="catalytic activity">
    <reaction evidence="10">
        <text>L-seryl-[protein] + ATP = O-phospho-L-seryl-[protein] + ADP + H(+)</text>
        <dbReference type="Rhea" id="RHEA:17989"/>
        <dbReference type="Rhea" id="RHEA-COMP:9863"/>
        <dbReference type="Rhea" id="RHEA-COMP:11604"/>
        <dbReference type="ChEBI" id="CHEBI:15378"/>
        <dbReference type="ChEBI" id="CHEBI:29999"/>
        <dbReference type="ChEBI" id="CHEBI:30616"/>
        <dbReference type="ChEBI" id="CHEBI:83421"/>
        <dbReference type="ChEBI" id="CHEBI:456216"/>
        <dbReference type="EC" id="2.7.11.1"/>
    </reaction>
</comment>
<evidence type="ECO:0000256" key="11">
    <source>
        <dbReference type="ARBA" id="ARBA00048707"/>
    </source>
</evidence>
<dbReference type="AlphaFoldDB" id="A0A8X8C083"/>
<feature type="domain" description="Protein kinase" evidence="13">
    <location>
        <begin position="1"/>
        <end position="399"/>
    </location>
</feature>
<dbReference type="GO" id="GO:0034967">
    <property type="term" value="C:Set3 complex"/>
    <property type="evidence" value="ECO:0007669"/>
    <property type="project" value="TreeGrafter"/>
</dbReference>
<protein>
    <submittedName>
        <fullName evidence="14">SETD5 protein</fullName>
    </submittedName>
</protein>
<evidence type="ECO:0000256" key="9">
    <source>
        <dbReference type="ARBA" id="ARBA00047899"/>
    </source>
</evidence>
<keyword evidence="3" id="KW-0547">Nucleotide-binding</keyword>
<evidence type="ECO:0000313" key="14">
    <source>
        <dbReference type="EMBL" id="KAG2471301.1"/>
    </source>
</evidence>
<dbReference type="GO" id="GO:0004045">
    <property type="term" value="F:peptidyl-tRNA hydrolase activity"/>
    <property type="evidence" value="ECO:0007669"/>
    <property type="project" value="UniProtKB-EC"/>
</dbReference>
<evidence type="ECO:0000256" key="8">
    <source>
        <dbReference type="ARBA" id="ARBA00038050"/>
    </source>
</evidence>
<feature type="compositionally biased region" description="Low complexity" evidence="12">
    <location>
        <begin position="997"/>
        <end position="1012"/>
    </location>
</feature>
<dbReference type="FunFam" id="3.40.1490.10:FF:000002">
    <property type="entry name" value="Peptidyl-tRNA hydrolase 2, mitochondrial"/>
    <property type="match status" value="1"/>
</dbReference>
<comment type="catalytic activity">
    <reaction evidence="9">
        <text>L-threonyl-[protein] + ATP = O-phospho-L-threonyl-[protein] + ADP + H(+)</text>
        <dbReference type="Rhea" id="RHEA:46608"/>
        <dbReference type="Rhea" id="RHEA-COMP:11060"/>
        <dbReference type="Rhea" id="RHEA-COMP:11605"/>
        <dbReference type="ChEBI" id="CHEBI:15378"/>
        <dbReference type="ChEBI" id="CHEBI:30013"/>
        <dbReference type="ChEBI" id="CHEBI:30616"/>
        <dbReference type="ChEBI" id="CHEBI:61977"/>
        <dbReference type="ChEBI" id="CHEBI:456216"/>
        <dbReference type="EC" id="2.7.11.1"/>
    </reaction>
</comment>
<name>A0A8X8C083_POLSE</name>
<feature type="compositionally biased region" description="Polar residues" evidence="12">
    <location>
        <begin position="542"/>
        <end position="556"/>
    </location>
</feature>
<dbReference type="EMBL" id="JAATIS010000094">
    <property type="protein sequence ID" value="KAG2471301.1"/>
    <property type="molecule type" value="Genomic_DNA"/>
</dbReference>
<feature type="non-terminal residue" evidence="14">
    <location>
        <position position="1247"/>
    </location>
</feature>
<keyword evidence="7" id="KW-0156">Chromatin regulator</keyword>
<gene>
    <name evidence="14" type="primary">Setd5</name>
    <name evidence="14" type="ORF">GTO96_0005327</name>
</gene>
<dbReference type="PROSITE" id="PS50011">
    <property type="entry name" value="PROTEIN_KINASE_DOM"/>
    <property type="match status" value="1"/>
</dbReference>
<dbReference type="GO" id="GO:0004674">
    <property type="term" value="F:protein serine/threonine kinase activity"/>
    <property type="evidence" value="ECO:0007669"/>
    <property type="project" value="UniProtKB-KW"/>
</dbReference>
<comment type="similarity">
    <text evidence="8">Belongs to the PTH2 family.</text>
</comment>
<organism evidence="14 15">
    <name type="scientific">Polypterus senegalus</name>
    <name type="common">Senegal bichir</name>
    <dbReference type="NCBI Taxonomy" id="55291"/>
    <lineage>
        <taxon>Eukaryota</taxon>
        <taxon>Metazoa</taxon>
        <taxon>Chordata</taxon>
        <taxon>Craniata</taxon>
        <taxon>Vertebrata</taxon>
        <taxon>Euteleostomi</taxon>
        <taxon>Actinopterygii</taxon>
        <taxon>Polypteriformes</taxon>
        <taxon>Polypteridae</taxon>
        <taxon>Polypterus</taxon>
    </lineage>
</organism>
<evidence type="ECO:0000256" key="5">
    <source>
        <dbReference type="ARBA" id="ARBA00022801"/>
    </source>
</evidence>
<comment type="catalytic activity">
    <reaction evidence="11">
        <text>an N-acyl-L-alpha-aminoacyl-tRNA + H2O = an N-acyl-L-amino acid + a tRNA + H(+)</text>
        <dbReference type="Rhea" id="RHEA:54448"/>
        <dbReference type="Rhea" id="RHEA-COMP:10123"/>
        <dbReference type="Rhea" id="RHEA-COMP:13883"/>
        <dbReference type="ChEBI" id="CHEBI:15377"/>
        <dbReference type="ChEBI" id="CHEBI:15378"/>
        <dbReference type="ChEBI" id="CHEBI:59874"/>
        <dbReference type="ChEBI" id="CHEBI:78442"/>
        <dbReference type="ChEBI" id="CHEBI:138191"/>
        <dbReference type="EC" id="3.1.1.29"/>
    </reaction>
</comment>
<dbReference type="SMART" id="SM00220">
    <property type="entry name" value="S_TKc"/>
    <property type="match status" value="1"/>
</dbReference>
<dbReference type="Proteomes" id="UP000886611">
    <property type="component" value="Unassembled WGS sequence"/>
</dbReference>
<feature type="region of interest" description="Disordered" evidence="12">
    <location>
        <begin position="522"/>
        <end position="585"/>
    </location>
</feature>
<feature type="non-terminal residue" evidence="14">
    <location>
        <position position="1"/>
    </location>
</feature>
<evidence type="ECO:0000256" key="12">
    <source>
        <dbReference type="SAM" id="MobiDB-lite"/>
    </source>
</evidence>
<dbReference type="PANTHER" id="PTHR46462">
    <property type="entry name" value="UPSET, ISOFORM A"/>
    <property type="match status" value="1"/>
</dbReference>
<dbReference type="FunFam" id="1.10.510.10:FF:000275">
    <property type="entry name" value="SRSF protein kinase 2 isoform X3"/>
    <property type="match status" value="1"/>
</dbReference>
<dbReference type="GO" id="GO:0006355">
    <property type="term" value="P:regulation of DNA-templated transcription"/>
    <property type="evidence" value="ECO:0007669"/>
    <property type="project" value="TreeGrafter"/>
</dbReference>
<comment type="caution">
    <text evidence="14">The sequence shown here is derived from an EMBL/GenBank/DDBJ whole genome shotgun (WGS) entry which is preliminary data.</text>
</comment>
<dbReference type="GO" id="GO:0005524">
    <property type="term" value="F:ATP binding"/>
    <property type="evidence" value="ECO:0007669"/>
    <property type="project" value="UniProtKB-KW"/>
</dbReference>
<dbReference type="InterPro" id="IPR023476">
    <property type="entry name" value="Pep_tRNA_hydro_II_dom_sf"/>
</dbReference>
<dbReference type="GO" id="GO:0070210">
    <property type="term" value="C:Rpd3L-Expanded complex"/>
    <property type="evidence" value="ECO:0007669"/>
    <property type="project" value="TreeGrafter"/>
</dbReference>
<dbReference type="InterPro" id="IPR000719">
    <property type="entry name" value="Prot_kinase_dom"/>
</dbReference>
<feature type="compositionally biased region" description="Polar residues" evidence="12">
    <location>
        <begin position="953"/>
        <end position="971"/>
    </location>
</feature>
<feature type="compositionally biased region" description="Polar residues" evidence="12">
    <location>
        <begin position="867"/>
        <end position="883"/>
    </location>
</feature>
<feature type="region of interest" description="Disordered" evidence="12">
    <location>
        <begin position="910"/>
        <end position="932"/>
    </location>
</feature>
<feature type="compositionally biased region" description="Basic residues" evidence="12">
    <location>
        <begin position="1031"/>
        <end position="1054"/>
    </location>
</feature>
<feature type="compositionally biased region" description="Pro residues" evidence="12">
    <location>
        <begin position="571"/>
        <end position="581"/>
    </location>
</feature>
<dbReference type="InterPro" id="IPR002833">
    <property type="entry name" value="PTH2"/>
</dbReference>
<keyword evidence="2" id="KW-0808">Transferase</keyword>
<evidence type="ECO:0000256" key="2">
    <source>
        <dbReference type="ARBA" id="ARBA00022679"/>
    </source>
</evidence>
<evidence type="ECO:0000256" key="1">
    <source>
        <dbReference type="ARBA" id="ARBA00022527"/>
    </source>
</evidence>
<feature type="region of interest" description="Disordered" evidence="12">
    <location>
        <begin position="671"/>
        <end position="701"/>
    </location>
</feature>
<dbReference type="InterPro" id="IPR011009">
    <property type="entry name" value="Kinase-like_dom_sf"/>
</dbReference>